<dbReference type="Proteomes" id="UP000515291">
    <property type="component" value="Chromosome"/>
</dbReference>
<evidence type="ECO:0000256" key="1">
    <source>
        <dbReference type="SAM" id="SignalP"/>
    </source>
</evidence>
<gene>
    <name evidence="2" type="ORF">HB776_31165</name>
</gene>
<keyword evidence="1" id="KW-0732">Signal</keyword>
<accession>A0A7G6U843</accession>
<evidence type="ECO:0000313" key="3">
    <source>
        <dbReference type="Proteomes" id="UP000515291"/>
    </source>
</evidence>
<feature type="signal peptide" evidence="1">
    <location>
        <begin position="1"/>
        <end position="20"/>
    </location>
</feature>
<reference evidence="3" key="1">
    <citation type="journal article" date="2020" name="Mol. Plant Microbe">
        <title>Rhizobial microsymbionts of the narrowly endemic Oxytropis species growing in Kamchatka are characterized by significant genetic diversity and possess a set of genes that are associated with T3SS and T6SS secretion systems and can affect the development of symbiosis.</title>
        <authorList>
            <person name="Safronova V."/>
            <person name="Guro P."/>
            <person name="Sazanova A."/>
            <person name="Kuznetsova I."/>
            <person name="Belimov A."/>
            <person name="Yakubov V."/>
            <person name="Chirak E."/>
            <person name="Afonin A."/>
            <person name="Gogolev Y."/>
            <person name="Andronov E."/>
            <person name="Tikhonovich I."/>
        </authorList>
    </citation>
    <scope>NUCLEOTIDE SEQUENCE [LARGE SCALE GENOMIC DNA]</scope>
    <source>
        <strain evidence="3">581</strain>
    </source>
</reference>
<dbReference type="RefSeq" id="WP_184514082.1">
    <property type="nucleotide sequence ID" value="NZ_CP050292.1"/>
</dbReference>
<dbReference type="AlphaFoldDB" id="A0A7G6U843"/>
<protein>
    <submittedName>
        <fullName evidence="2">Uncharacterized protein</fullName>
    </submittedName>
</protein>
<dbReference type="KEGG" id="trb:HB776_31165"/>
<name>A0A7G6U843_9BRAD</name>
<dbReference type="EMBL" id="CP050292">
    <property type="protein sequence ID" value="QND75175.1"/>
    <property type="molecule type" value="Genomic_DNA"/>
</dbReference>
<feature type="chain" id="PRO_5028853883" evidence="1">
    <location>
        <begin position="21"/>
        <end position="105"/>
    </location>
</feature>
<evidence type="ECO:0000313" key="2">
    <source>
        <dbReference type="EMBL" id="QND75175.1"/>
    </source>
</evidence>
<proteinExistence type="predicted"/>
<sequence>MKIFALGVLAAALMASSASAVPLAPAAIASTEVAGIEQVRLVCNEYGRCYRTRGPRYVQRYYGGDDGYGVRRSYGYYGRPDYYDRGYGYYGGGPSIGFSFGTRSW</sequence>
<organism evidence="2 3">
    <name type="scientific">Tardiphaga robiniae</name>
    <dbReference type="NCBI Taxonomy" id="943830"/>
    <lineage>
        <taxon>Bacteria</taxon>
        <taxon>Pseudomonadati</taxon>
        <taxon>Pseudomonadota</taxon>
        <taxon>Alphaproteobacteria</taxon>
        <taxon>Hyphomicrobiales</taxon>
        <taxon>Nitrobacteraceae</taxon>
        <taxon>Tardiphaga</taxon>
    </lineage>
</organism>